<evidence type="ECO:0000256" key="2">
    <source>
        <dbReference type="ARBA" id="ARBA00007951"/>
    </source>
</evidence>
<dbReference type="InParanoid" id="A2ETX7"/>
<feature type="transmembrane region" description="Helical" evidence="13">
    <location>
        <begin position="1007"/>
        <end position="1029"/>
    </location>
</feature>
<sequence>MILFNTLSLARTNAILKKSVLLQSTYSRLYAKSQKSKSSKAGSLTVDPPQPWGPIPTQGQINYHREELSAFIHYGMNTFTGVEWGNGHEDENLFVPDGLNTDQWVATLKKAGFKRIIMIGRHHDGFCLWKSNYTQHQVNASKQFQETSKKLGQSGDVIEELSKSCSKYDMNMGVYLSPWDANSSYYGNEQLYNEYYMNQLSEVLGSADKRYGNKGKFVEVWMDGAKGTGAADQKYWFLKWFELIERLQPGAVVFSPYGSTVRWIGNEAGHAGETCWSKLNQTRQRAWYDKTGGDEPAYLNAGDPTGDIWSIGECDVSLTSGWFWKAGKVPKTMQELSDLYFKSVGRGQPFLLNVPPNTTGLMDQAFLNRVAELGDTIDKTFSLNFASTPTASATASSYRGNDDKYSPKNAIDDKFETYWTMDDDKKTGWIEIDLGQTRKFDIVSISEHIELGQRVEKFLVEYQAENSQTWNKFEEGTTIGAKRLCRQIAVTARKVRITIVSSQAVPIIDKIGVYKAYGEFELGSGIPDGLVEVLSDKFILADRWNHESEGIWTTKVAAFAQYEFTGSKFFVYGIVDPSHGHVDVFVDDQKVDTFDSHASERKLRQLLFSSPDFAYGKHTVRLVLVDKAMALHSLELLTNEGRGMFEIEKLDYDVPKGGKFQLKIKRVGGVDGECKVTLQTTHGSAVHDRHYEDITLDLEYKQNENEKTVFIHTINNTETTGNLTFFCQIVDPTNKAIIGYNQLSTVTIYNGKVPPEALIKVTADKFTTSGEWHDFDESNGAENGIWSEVNGSYAEYTFSGTKCYVFGTTGKKDSFVEVYVDGVKARSFFVFAGEIHKNVLIFESNDLTNHDLHTVKVLLYDGFIGVNYLQILDNDEAGIYEFNMTRRIVHNGDKTSTTVKRLGGDKRKSYVTVKSKDGTAKSDVDYKPINTKLFFDVNENAKEVIIETIENKDHDKNITFNLEISDATNDALIVFNNVTEIEINAKPNPTELPTPTPSPAKENTTKFVIIFVAVLVVILVCVAVIFVAMRNH</sequence>
<dbReference type="InterPro" id="IPR057739">
    <property type="entry name" value="Glyco_hydro_29_N"/>
</dbReference>
<dbReference type="SUPFAM" id="SSF141072">
    <property type="entry name" value="CalX-like"/>
    <property type="match status" value="2"/>
</dbReference>
<dbReference type="AlphaFoldDB" id="A2ETX7"/>
<comment type="subcellular location">
    <subcellularLocation>
        <location evidence="1">Secreted</location>
        <location evidence="1">Extracellular space</location>
        <location evidence="1">Apoplast</location>
    </subcellularLocation>
</comment>
<dbReference type="Gene3D" id="2.60.40.2030">
    <property type="match status" value="2"/>
</dbReference>
<dbReference type="GO" id="GO:0005764">
    <property type="term" value="C:lysosome"/>
    <property type="evidence" value="ECO:0000318"/>
    <property type="project" value="GO_Central"/>
</dbReference>
<dbReference type="InterPro" id="IPR038081">
    <property type="entry name" value="CalX-like_sf"/>
</dbReference>
<dbReference type="EC" id="3.2.1.51" evidence="3"/>
<organism evidence="15 16">
    <name type="scientific">Trichomonas vaginalis (strain ATCC PRA-98 / G3)</name>
    <dbReference type="NCBI Taxonomy" id="412133"/>
    <lineage>
        <taxon>Eukaryota</taxon>
        <taxon>Metamonada</taxon>
        <taxon>Parabasalia</taxon>
        <taxon>Trichomonadida</taxon>
        <taxon>Trichomonadidae</taxon>
        <taxon>Trichomonas</taxon>
    </lineage>
</organism>
<dbReference type="VEuPathDB" id="TrichDB:TVAGG3_0235560"/>
<accession>A2ETX7</accession>
<keyword evidence="5" id="KW-0964">Secreted</keyword>
<evidence type="ECO:0000313" key="15">
    <source>
        <dbReference type="EMBL" id="EAY03865.1"/>
    </source>
</evidence>
<dbReference type="PANTHER" id="PTHR10030">
    <property type="entry name" value="ALPHA-L-FUCOSIDASE"/>
    <property type="match status" value="1"/>
</dbReference>
<evidence type="ECO:0000256" key="5">
    <source>
        <dbReference type="ARBA" id="ARBA00022525"/>
    </source>
</evidence>
<reference evidence="15" key="1">
    <citation type="submission" date="2006-10" db="EMBL/GenBank/DDBJ databases">
        <authorList>
            <person name="Amadeo P."/>
            <person name="Zhao Q."/>
            <person name="Wortman J."/>
            <person name="Fraser-Liggett C."/>
            <person name="Carlton J."/>
        </authorList>
    </citation>
    <scope>NUCLEOTIDE SEQUENCE</scope>
    <source>
        <strain evidence="15">G3</strain>
    </source>
</reference>
<feature type="domain" description="F5/8 type C" evidence="14">
    <location>
        <begin position="376"/>
        <end position="516"/>
    </location>
</feature>
<evidence type="ECO:0000256" key="10">
    <source>
        <dbReference type="ARBA" id="ARBA00023180"/>
    </source>
</evidence>
<evidence type="ECO:0000256" key="9">
    <source>
        <dbReference type="ARBA" id="ARBA00022837"/>
    </source>
</evidence>
<keyword evidence="7" id="KW-0677">Repeat</keyword>
<dbReference type="Gene3D" id="2.60.120.260">
    <property type="entry name" value="Galactose-binding domain-like"/>
    <property type="match status" value="3"/>
</dbReference>
<evidence type="ECO:0000256" key="8">
    <source>
        <dbReference type="ARBA" id="ARBA00022801"/>
    </source>
</evidence>
<keyword evidence="13" id="KW-0812">Transmembrane</keyword>
<dbReference type="PANTHER" id="PTHR10030:SF37">
    <property type="entry name" value="ALPHA-L-FUCOSIDASE-RELATED"/>
    <property type="match status" value="1"/>
</dbReference>
<dbReference type="OrthoDB" id="6039950at2759"/>
<dbReference type="GO" id="GO:0016139">
    <property type="term" value="P:glycoside catabolic process"/>
    <property type="evidence" value="ECO:0000318"/>
    <property type="project" value="GO_Central"/>
</dbReference>
<dbReference type="Pfam" id="PF03160">
    <property type="entry name" value="Calx-beta"/>
    <property type="match status" value="2"/>
</dbReference>
<dbReference type="SUPFAM" id="SSF49785">
    <property type="entry name" value="Galactose-binding domain-like"/>
    <property type="match status" value="1"/>
</dbReference>
<keyword evidence="9" id="KW-0106">Calcium</keyword>
<keyword evidence="13" id="KW-0472">Membrane</keyword>
<dbReference type="GO" id="GO:0004560">
    <property type="term" value="F:alpha-L-fucosidase activity"/>
    <property type="evidence" value="ECO:0000318"/>
    <property type="project" value="GO_Central"/>
</dbReference>
<proteinExistence type="inferred from homology"/>
<evidence type="ECO:0000256" key="6">
    <source>
        <dbReference type="ARBA" id="ARBA00022729"/>
    </source>
</evidence>
<keyword evidence="8" id="KW-0378">Hydrolase</keyword>
<dbReference type="RefSeq" id="XP_001316088.1">
    <property type="nucleotide sequence ID" value="XM_001316053.1"/>
</dbReference>
<dbReference type="Proteomes" id="UP000001542">
    <property type="component" value="Unassembled WGS sequence"/>
</dbReference>
<dbReference type="EMBL" id="DS113491">
    <property type="protein sequence ID" value="EAY03865.1"/>
    <property type="molecule type" value="Genomic_DNA"/>
</dbReference>
<dbReference type="SUPFAM" id="SSF51445">
    <property type="entry name" value="(Trans)glycosidases"/>
    <property type="match status" value="1"/>
</dbReference>
<keyword evidence="16" id="KW-1185">Reference proteome</keyword>
<dbReference type="VEuPathDB" id="TrichDB:TVAG_443530"/>
<dbReference type="FunFam" id="3.20.20.80:FF:000052">
    <property type="entry name" value="Putative alpha-L-fucosidase 1"/>
    <property type="match status" value="1"/>
</dbReference>
<comment type="similarity">
    <text evidence="2">Belongs to the glycosyl hydrolase 29 family.</text>
</comment>
<dbReference type="InterPro" id="IPR017853">
    <property type="entry name" value="GH"/>
</dbReference>
<dbReference type="Pfam" id="PF00754">
    <property type="entry name" value="F5_F8_type_C"/>
    <property type="match status" value="1"/>
</dbReference>
<protein>
    <recommendedName>
        <fullName evidence="3">alpha-L-fucosidase</fullName>
        <ecNumber evidence="3">3.2.1.51</ecNumber>
    </recommendedName>
    <alternativeName>
        <fullName evidence="12">Alpha-L-fucoside fucohydrolase</fullName>
    </alternativeName>
</protein>
<evidence type="ECO:0000259" key="14">
    <source>
        <dbReference type="PROSITE" id="PS50022"/>
    </source>
</evidence>
<dbReference type="Gene3D" id="3.20.20.80">
    <property type="entry name" value="Glycosidases"/>
    <property type="match status" value="1"/>
</dbReference>
<evidence type="ECO:0000313" key="16">
    <source>
        <dbReference type="Proteomes" id="UP000001542"/>
    </source>
</evidence>
<name>A2ETX7_TRIV3</name>
<dbReference type="Pfam" id="PF01120">
    <property type="entry name" value="Alpha_L_fucos"/>
    <property type="match status" value="1"/>
</dbReference>
<dbReference type="GO" id="GO:0007154">
    <property type="term" value="P:cell communication"/>
    <property type="evidence" value="ECO:0007669"/>
    <property type="project" value="InterPro"/>
</dbReference>
<dbReference type="InterPro" id="IPR000933">
    <property type="entry name" value="Glyco_hydro_29"/>
</dbReference>
<keyword evidence="10" id="KW-0325">Glycoprotein</keyword>
<keyword evidence="11" id="KW-0326">Glycosidase</keyword>
<evidence type="ECO:0000256" key="7">
    <source>
        <dbReference type="ARBA" id="ARBA00022737"/>
    </source>
</evidence>
<dbReference type="InterPro" id="IPR003644">
    <property type="entry name" value="Calx_beta"/>
</dbReference>
<gene>
    <name evidence="15" type="ORF">TVAG_443530</name>
</gene>
<dbReference type="GO" id="GO:0006004">
    <property type="term" value="P:fucose metabolic process"/>
    <property type="evidence" value="ECO:0000318"/>
    <property type="project" value="GO_Central"/>
</dbReference>
<dbReference type="GO" id="GO:0016020">
    <property type="term" value="C:membrane"/>
    <property type="evidence" value="ECO:0007669"/>
    <property type="project" value="InterPro"/>
</dbReference>
<evidence type="ECO:0000256" key="11">
    <source>
        <dbReference type="ARBA" id="ARBA00023295"/>
    </source>
</evidence>
<evidence type="ECO:0000256" key="12">
    <source>
        <dbReference type="ARBA" id="ARBA00081661"/>
    </source>
</evidence>
<dbReference type="KEGG" id="tva:4761714"/>
<keyword evidence="6" id="KW-0732">Signal</keyword>
<dbReference type="PROSITE" id="PS50022">
    <property type="entry name" value="FA58C_3"/>
    <property type="match status" value="1"/>
</dbReference>
<dbReference type="eggNOG" id="KOG3340">
    <property type="taxonomic scope" value="Eukaryota"/>
</dbReference>
<evidence type="ECO:0000256" key="1">
    <source>
        <dbReference type="ARBA" id="ARBA00004271"/>
    </source>
</evidence>
<keyword evidence="13" id="KW-1133">Transmembrane helix</keyword>
<dbReference type="InterPro" id="IPR008979">
    <property type="entry name" value="Galactose-bd-like_sf"/>
</dbReference>
<dbReference type="SMART" id="SM00812">
    <property type="entry name" value="Alpha_L_fucos"/>
    <property type="match status" value="1"/>
</dbReference>
<dbReference type="SMR" id="A2ETX7"/>
<reference evidence="15" key="2">
    <citation type="journal article" date="2007" name="Science">
        <title>Draft genome sequence of the sexually transmitted pathogen Trichomonas vaginalis.</title>
        <authorList>
            <person name="Carlton J.M."/>
            <person name="Hirt R.P."/>
            <person name="Silva J.C."/>
            <person name="Delcher A.L."/>
            <person name="Schatz M."/>
            <person name="Zhao Q."/>
            <person name="Wortman J.R."/>
            <person name="Bidwell S.L."/>
            <person name="Alsmark U.C.M."/>
            <person name="Besteiro S."/>
            <person name="Sicheritz-Ponten T."/>
            <person name="Noel C.J."/>
            <person name="Dacks J.B."/>
            <person name="Foster P.G."/>
            <person name="Simillion C."/>
            <person name="Van de Peer Y."/>
            <person name="Miranda-Saavedra D."/>
            <person name="Barton G.J."/>
            <person name="Westrop G.D."/>
            <person name="Mueller S."/>
            <person name="Dessi D."/>
            <person name="Fiori P.L."/>
            <person name="Ren Q."/>
            <person name="Paulsen I."/>
            <person name="Zhang H."/>
            <person name="Bastida-Corcuera F.D."/>
            <person name="Simoes-Barbosa A."/>
            <person name="Brown M.T."/>
            <person name="Hayes R.D."/>
            <person name="Mukherjee M."/>
            <person name="Okumura C.Y."/>
            <person name="Schneider R."/>
            <person name="Smith A.J."/>
            <person name="Vanacova S."/>
            <person name="Villalvazo M."/>
            <person name="Haas B.J."/>
            <person name="Pertea M."/>
            <person name="Feldblyum T.V."/>
            <person name="Utterback T.R."/>
            <person name="Shu C.L."/>
            <person name="Osoegawa K."/>
            <person name="de Jong P.J."/>
            <person name="Hrdy I."/>
            <person name="Horvathova L."/>
            <person name="Zubacova Z."/>
            <person name="Dolezal P."/>
            <person name="Malik S.B."/>
            <person name="Logsdon J.M. Jr."/>
            <person name="Henze K."/>
            <person name="Gupta A."/>
            <person name="Wang C.C."/>
            <person name="Dunne R.L."/>
            <person name="Upcroft J.A."/>
            <person name="Upcroft P."/>
            <person name="White O."/>
            <person name="Salzberg S.L."/>
            <person name="Tang P."/>
            <person name="Chiu C.-H."/>
            <person name="Lee Y.-S."/>
            <person name="Embley T.M."/>
            <person name="Coombs G.H."/>
            <person name="Mottram J.C."/>
            <person name="Tachezy J."/>
            <person name="Fraser-Liggett C.M."/>
            <person name="Johnson P.J."/>
        </authorList>
    </citation>
    <scope>NUCLEOTIDE SEQUENCE [LARGE SCALE GENOMIC DNA]</scope>
    <source>
        <strain evidence="15">G3</strain>
    </source>
</reference>
<dbReference type="FunFam" id="2.60.120.260:FF:000238">
    <property type="entry name" value="Calx-beta domain containing protein"/>
    <property type="match status" value="1"/>
</dbReference>
<dbReference type="STRING" id="5722.A2ETX7"/>
<evidence type="ECO:0000256" key="4">
    <source>
        <dbReference type="ARBA" id="ARBA00022523"/>
    </source>
</evidence>
<keyword evidence="4" id="KW-0052">Apoplast</keyword>
<dbReference type="FunFam" id="2.60.120.260:FF:000093">
    <property type="entry name" value="Alpha-L-fucosidase 1"/>
    <property type="match status" value="1"/>
</dbReference>
<evidence type="ECO:0000256" key="3">
    <source>
        <dbReference type="ARBA" id="ARBA00012662"/>
    </source>
</evidence>
<dbReference type="FunFam" id="2.60.40.2030:FF:000051">
    <property type="entry name" value="Calx-beta domain containing protein"/>
    <property type="match status" value="2"/>
</dbReference>
<evidence type="ECO:0000256" key="13">
    <source>
        <dbReference type="SAM" id="Phobius"/>
    </source>
</evidence>
<dbReference type="InterPro" id="IPR000421">
    <property type="entry name" value="FA58C"/>
</dbReference>